<accession>E1TD71</accession>
<dbReference type="AlphaFoldDB" id="E1TD71"/>
<evidence type="ECO:0000313" key="2">
    <source>
        <dbReference type="EMBL" id="ADN59378.1"/>
    </source>
</evidence>
<keyword evidence="1" id="KW-0812">Transmembrane</keyword>
<dbReference type="STRING" id="640512.BC1003_3434"/>
<evidence type="ECO:0000256" key="1">
    <source>
        <dbReference type="SAM" id="Phobius"/>
    </source>
</evidence>
<dbReference type="EMBL" id="CP002217">
    <property type="protein sequence ID" value="ADN59378.1"/>
    <property type="molecule type" value="Genomic_DNA"/>
</dbReference>
<organism evidence="2">
    <name type="scientific">Burkholderia sp. (strain CCGE1003)</name>
    <dbReference type="NCBI Taxonomy" id="640512"/>
    <lineage>
        <taxon>Bacteria</taxon>
        <taxon>Pseudomonadati</taxon>
        <taxon>Pseudomonadota</taxon>
        <taxon>Betaproteobacteria</taxon>
        <taxon>Burkholderiales</taxon>
        <taxon>Burkholderiaceae</taxon>
        <taxon>Burkholderia</taxon>
    </lineage>
</organism>
<sequence length="158" mass="18076">MDHHNLFETPVTYRLIRLEYLTALTICVGLLVAHWTQIRWWAFAFLFLYIDLIGYLPGAVTHRRQYGRRIARRFYVLYNVAHSALSGFFVAAAWAWFVEPEWALLAIPIHLCGDRAIFGNFLKPFGLSFEPALHPDFAAFKTSYAQSVAHERGGADAA</sequence>
<protein>
    <submittedName>
        <fullName evidence="2">Integral membrane protein</fullName>
    </submittedName>
</protein>
<keyword evidence="1" id="KW-0472">Membrane</keyword>
<feature type="transmembrane region" description="Helical" evidence="1">
    <location>
        <begin position="18"/>
        <end position="35"/>
    </location>
</feature>
<dbReference type="KEGG" id="bgf:BC1003_3434"/>
<dbReference type="eggNOG" id="COG2898">
    <property type="taxonomic scope" value="Bacteria"/>
</dbReference>
<name>E1TD71_BURSG</name>
<reference evidence="2" key="1">
    <citation type="submission" date="2010-09" db="EMBL/GenBank/DDBJ databases">
        <title>Complete sequence of chromosome1 of Burkholderia sp. CCGE1003.</title>
        <authorList>
            <consortium name="US DOE Joint Genome Institute"/>
            <person name="Lucas S."/>
            <person name="Copeland A."/>
            <person name="Lapidus A."/>
            <person name="Cheng J.-F."/>
            <person name="Bruce D."/>
            <person name="Goodwin L."/>
            <person name="Pitluck S."/>
            <person name="Daligault H."/>
            <person name="Davenport K."/>
            <person name="Detter J.C."/>
            <person name="Han C."/>
            <person name="Tapia R."/>
            <person name="Land M."/>
            <person name="Hauser L."/>
            <person name="Jeffries C."/>
            <person name="Kyrpides N."/>
            <person name="Ivanova N."/>
            <person name="Ovchinnikova G."/>
            <person name="Martinez-Romero E."/>
            <person name="Rogel M.A."/>
            <person name="Auchtung J."/>
            <person name="Tiedje J.M."/>
            <person name="Woyke T."/>
        </authorList>
    </citation>
    <scope>NUCLEOTIDE SEQUENCE</scope>
    <source>
        <strain evidence="2">CCGE1003</strain>
    </source>
</reference>
<proteinExistence type="predicted"/>
<keyword evidence="1" id="KW-1133">Transmembrane helix</keyword>
<dbReference type="HOGENOM" id="CLU_123292_0_0_4"/>
<dbReference type="OrthoDB" id="4548241at2"/>
<gene>
    <name evidence="2" type="ordered locus">BC1003_3434</name>
</gene>
<feature type="transmembrane region" description="Helical" evidence="1">
    <location>
        <begin position="74"/>
        <end position="97"/>
    </location>
</feature>
<feature type="transmembrane region" description="Helical" evidence="1">
    <location>
        <begin position="41"/>
        <end position="62"/>
    </location>
</feature>